<keyword evidence="1" id="KW-0677">Repeat</keyword>
<dbReference type="PANTHER" id="PTHR19860:SF18">
    <property type="entry name" value="DUF4062 DOMAIN-CONTAINING PROTEIN"/>
    <property type="match status" value="1"/>
</dbReference>
<dbReference type="Proteomes" id="UP000694863">
    <property type="component" value="Unplaced"/>
</dbReference>
<dbReference type="Gene3D" id="1.25.40.10">
    <property type="entry name" value="Tetratricopeptide repeat domain"/>
    <property type="match status" value="1"/>
</dbReference>
<dbReference type="Pfam" id="PF24883">
    <property type="entry name" value="NPHP3_N"/>
    <property type="match status" value="1"/>
</dbReference>
<accession>A0ABM1VK55</accession>
<organism evidence="3 4">
    <name type="scientific">Echinops telfairi</name>
    <name type="common">Lesser hedgehog tenrec</name>
    <dbReference type="NCBI Taxonomy" id="9371"/>
    <lineage>
        <taxon>Eukaryota</taxon>
        <taxon>Metazoa</taxon>
        <taxon>Chordata</taxon>
        <taxon>Craniata</taxon>
        <taxon>Vertebrata</taxon>
        <taxon>Euteleostomi</taxon>
        <taxon>Mammalia</taxon>
        <taxon>Eutheria</taxon>
        <taxon>Afrotheria</taxon>
        <taxon>Tenrecidae</taxon>
        <taxon>Tenrecinae</taxon>
        <taxon>Echinops</taxon>
    </lineage>
</organism>
<dbReference type="RefSeq" id="XP_030741710.1">
    <property type="nucleotide sequence ID" value="XM_030885850.1"/>
</dbReference>
<reference evidence="4" key="1">
    <citation type="submission" date="2025-08" db="UniProtKB">
        <authorList>
            <consortium name="RefSeq"/>
        </authorList>
    </citation>
    <scope>IDENTIFICATION</scope>
</reference>
<protein>
    <submittedName>
        <fullName evidence="4">Tetratricopeptide repeat protein 41</fullName>
    </submittedName>
</protein>
<dbReference type="InterPro" id="IPR051191">
    <property type="entry name" value="DCAF12"/>
</dbReference>
<feature type="domain" description="Nephrocystin 3-like N-terminal" evidence="2">
    <location>
        <begin position="198"/>
        <end position="305"/>
    </location>
</feature>
<evidence type="ECO:0000313" key="3">
    <source>
        <dbReference type="Proteomes" id="UP000694863"/>
    </source>
</evidence>
<dbReference type="Gene3D" id="3.40.50.300">
    <property type="entry name" value="P-loop containing nucleotide triphosphate hydrolases"/>
    <property type="match status" value="1"/>
</dbReference>
<evidence type="ECO:0000256" key="1">
    <source>
        <dbReference type="ARBA" id="ARBA00022737"/>
    </source>
</evidence>
<dbReference type="SUPFAM" id="SSF48452">
    <property type="entry name" value="TPR-like"/>
    <property type="match status" value="1"/>
</dbReference>
<dbReference type="InterPro" id="IPR056884">
    <property type="entry name" value="NPHP3-like_N"/>
</dbReference>
<sequence>SLSPAEQKLYVAAKNGYPWVLETPSCSLTELEITQAAFRNASPFQYFYFRTGTGRLKTSDREKKEGPSCSPKSDLEKLKMGKLKAKILSRGLPVRFYRSLQELGELVFKDWSVVIESLHPTTVRMAHVDYKHSFERSYHEEFTKECEQAFISKESNRIFEALERFALKDVEFDPNGAASASSLDSVLRFSRINPLPTYKSILLVSGERGCGKSTLIANWVNYFRKKHPRMLMVPYFVGSTCESSDIMSVIHYFITELQDKIYGTPLETDALHEDPSLWVFSLLVERFLASISLKPCILVLDGIEELIGIYGISGPKAKDFSWLPCSLAPHCKFILSTVSSSLSYKSLCGRPDVRTMELVSTGEAEAKLRIFRQHLSTPSNDPFRQRRQALRKKTNLNPLKLTILASESKECRIYRNELQCMKAYLEVASIQDLWELILKRWVEDYSWTFTKRKGGSCTLASGEGLDGWVADVLCLLSISHCGLAEDEILQLLDVLGYRDQYTVSPLHWAAFRNASKEWVQEKPNGLLCFRHQSLRKAVEHRLLGGAAPVRECGPYAFQNPTNLKKTQLHQALVSYFQGQAAFWRMFQELPWHLKMSGSWEGLCSFLTSPNVTDFLSKIRSPSFWTRLHLLHYWSVLAEVEYDVAKAYLLSVDKIKTSPCHKAAHATGVPTVLEKSAFLATTMDKCRLLAFVASVLKHMGDTKEAEQLLLDVEDMLVQNQSPTEMLSTVQNALGELYLEIGMMQEAFQYFLRAWSTLMCLSPSDLKTNQNLVKQQGRVLNNLTKSGSEEFLKQNHILEYATDFAQLLDNNPSDQATMKYTEGILRLAAGNVSLAKMKFQECLNIRRNLFGKTNILVGEIMEYLADLLFFPLHDESPSQLLLSDSSHHLTMEAVGYLYRSLDLRTTYLGASHPSIPGIVNLLKEIERPQGRRYCLPGICQQSPEGSRKGSPLGKNVRKLTYHSSQSSRTVSSALCLDADQLQSAKSADIALHPILDASKCISGKENKNLRPITCIPVRKKTRPKTQNHVELWNGPEKETSKKKKPLSSKILALGEMNSIAKLSRQRVTSTTGGSGTEQITTIYQHPLVEALCSGKSLDSIAELISEKWLFHSPDYSLTPQKYFWQRKPQMDTKLYQSPSNTNKE</sequence>
<gene>
    <name evidence="4" type="primary">LOC101649577</name>
</gene>
<keyword evidence="3" id="KW-1185">Reference proteome</keyword>
<dbReference type="PANTHER" id="PTHR19860">
    <property type="entry name" value="DDB1- AND CUL4-ASSOCIATED FACTOR 12-RELATED"/>
    <property type="match status" value="1"/>
</dbReference>
<dbReference type="GeneID" id="101649577"/>
<evidence type="ECO:0000259" key="2">
    <source>
        <dbReference type="Pfam" id="PF24883"/>
    </source>
</evidence>
<feature type="non-terminal residue" evidence="4">
    <location>
        <position position="1"/>
    </location>
</feature>
<proteinExistence type="predicted"/>
<dbReference type="SUPFAM" id="SSF52540">
    <property type="entry name" value="P-loop containing nucleoside triphosphate hydrolases"/>
    <property type="match status" value="1"/>
</dbReference>
<dbReference type="InterPro" id="IPR027417">
    <property type="entry name" value="P-loop_NTPase"/>
</dbReference>
<name>A0ABM1VK55_ECHTE</name>
<evidence type="ECO:0000313" key="4">
    <source>
        <dbReference type="RefSeq" id="XP_030741710.1"/>
    </source>
</evidence>
<dbReference type="InterPro" id="IPR011990">
    <property type="entry name" value="TPR-like_helical_dom_sf"/>
</dbReference>